<keyword evidence="2" id="KW-1185">Reference proteome</keyword>
<comment type="caution">
    <text evidence="1">The sequence shown here is derived from an EMBL/GenBank/DDBJ whole genome shotgun (WGS) entry which is preliminary data.</text>
</comment>
<dbReference type="PANTHER" id="PTHR38115">
    <property type="entry name" value="LIPOCALIN-LIKE DOMAIN-CONTAINING PROTEIN"/>
    <property type="match status" value="1"/>
</dbReference>
<protein>
    <submittedName>
        <fullName evidence="1">Uncharacterized protein</fullName>
    </submittedName>
</protein>
<reference evidence="1" key="2">
    <citation type="submission" date="2023-05" db="EMBL/GenBank/DDBJ databases">
        <authorList>
            <consortium name="Lawrence Berkeley National Laboratory"/>
            <person name="Steindorff A."/>
            <person name="Hensen N."/>
            <person name="Bonometti L."/>
            <person name="Westerberg I."/>
            <person name="Brannstrom I.O."/>
            <person name="Guillou S."/>
            <person name="Cros-Aarteil S."/>
            <person name="Calhoun S."/>
            <person name="Haridas S."/>
            <person name="Kuo A."/>
            <person name="Mondo S."/>
            <person name="Pangilinan J."/>
            <person name="Riley R."/>
            <person name="Labutti K."/>
            <person name="Andreopoulos B."/>
            <person name="Lipzen A."/>
            <person name="Chen C."/>
            <person name="Yanf M."/>
            <person name="Daum C."/>
            <person name="Ng V."/>
            <person name="Clum A."/>
            <person name="Ohm R."/>
            <person name="Martin F."/>
            <person name="Silar P."/>
            <person name="Natvig D."/>
            <person name="Lalanne C."/>
            <person name="Gautier V."/>
            <person name="Ament-Velasquez S.L."/>
            <person name="Kruys A."/>
            <person name="Hutchinson M.I."/>
            <person name="Powell A.J."/>
            <person name="Barry K."/>
            <person name="Miller A.N."/>
            <person name="Grigoriev I.V."/>
            <person name="Debuchy R."/>
            <person name="Gladieux P."/>
            <person name="Thoren M.H."/>
            <person name="Johannesson H."/>
        </authorList>
    </citation>
    <scope>NUCLEOTIDE SEQUENCE</scope>
    <source>
        <strain evidence="1">CBS 538.74</strain>
    </source>
</reference>
<gene>
    <name evidence="1" type="ORF">C8A00DRAFT_39049</name>
</gene>
<evidence type="ECO:0000313" key="2">
    <source>
        <dbReference type="Proteomes" id="UP001302745"/>
    </source>
</evidence>
<dbReference type="EMBL" id="MU857430">
    <property type="protein sequence ID" value="KAK4148393.1"/>
    <property type="molecule type" value="Genomic_DNA"/>
</dbReference>
<accession>A0AAN6VBH8</accession>
<reference evidence="1" key="1">
    <citation type="journal article" date="2023" name="Mol. Phylogenet. Evol.">
        <title>Genome-scale phylogeny and comparative genomics of the fungal order Sordariales.</title>
        <authorList>
            <person name="Hensen N."/>
            <person name="Bonometti L."/>
            <person name="Westerberg I."/>
            <person name="Brannstrom I.O."/>
            <person name="Guillou S."/>
            <person name="Cros-Aarteil S."/>
            <person name="Calhoun S."/>
            <person name="Haridas S."/>
            <person name="Kuo A."/>
            <person name="Mondo S."/>
            <person name="Pangilinan J."/>
            <person name="Riley R."/>
            <person name="LaButti K."/>
            <person name="Andreopoulos B."/>
            <person name="Lipzen A."/>
            <person name="Chen C."/>
            <person name="Yan M."/>
            <person name="Daum C."/>
            <person name="Ng V."/>
            <person name="Clum A."/>
            <person name="Steindorff A."/>
            <person name="Ohm R.A."/>
            <person name="Martin F."/>
            <person name="Silar P."/>
            <person name="Natvig D.O."/>
            <person name="Lalanne C."/>
            <person name="Gautier V."/>
            <person name="Ament-Velasquez S.L."/>
            <person name="Kruys A."/>
            <person name="Hutchinson M.I."/>
            <person name="Powell A.J."/>
            <person name="Barry K."/>
            <person name="Miller A.N."/>
            <person name="Grigoriev I.V."/>
            <person name="Debuchy R."/>
            <person name="Gladieux P."/>
            <person name="Hiltunen Thoren M."/>
            <person name="Johannesson H."/>
        </authorList>
    </citation>
    <scope>NUCLEOTIDE SEQUENCE</scope>
    <source>
        <strain evidence="1">CBS 538.74</strain>
    </source>
</reference>
<organism evidence="1 2">
    <name type="scientific">Chaetomidium leptoderma</name>
    <dbReference type="NCBI Taxonomy" id="669021"/>
    <lineage>
        <taxon>Eukaryota</taxon>
        <taxon>Fungi</taxon>
        <taxon>Dikarya</taxon>
        <taxon>Ascomycota</taxon>
        <taxon>Pezizomycotina</taxon>
        <taxon>Sordariomycetes</taxon>
        <taxon>Sordariomycetidae</taxon>
        <taxon>Sordariales</taxon>
        <taxon>Chaetomiaceae</taxon>
        <taxon>Chaetomidium</taxon>
    </lineage>
</organism>
<name>A0AAN6VBH8_9PEZI</name>
<proteinExistence type="predicted"/>
<dbReference type="InterPro" id="IPR053037">
    <property type="entry name" value="Pericyclase_pydY-like"/>
</dbReference>
<sequence length="181" mass="20656">MATPAEVRPDKLNDQWDMNFDLSDNAEPMLRVQGVPWLLRKLLGWISVRVAMQTWTDAPTGLTHFAIEYKPPLGLPSSREERVFNFEGEELTVPMLGKLRVRMRWAAADKLDEIDPFLAKGFDAGPNIHMKTEHLDIDAVTDQVFGFEEIGGTKYHARHIVVHRGGEVERTRLVYNYAGPR</sequence>
<evidence type="ECO:0000313" key="1">
    <source>
        <dbReference type="EMBL" id="KAK4148393.1"/>
    </source>
</evidence>
<dbReference type="AlphaFoldDB" id="A0AAN6VBH8"/>
<dbReference type="Proteomes" id="UP001302745">
    <property type="component" value="Unassembled WGS sequence"/>
</dbReference>
<dbReference type="PANTHER" id="PTHR38115:SF1">
    <property type="entry name" value="LIPOCALIN-LIKE DOMAIN-CONTAINING PROTEIN"/>
    <property type="match status" value="1"/>
</dbReference>